<accession>A0A0B2WZ75</accession>
<feature type="compositionally biased region" description="Basic and acidic residues" evidence="1">
    <location>
        <begin position="656"/>
        <end position="670"/>
    </location>
</feature>
<dbReference type="EMBL" id="AZHE01000006">
    <property type="protein sequence ID" value="KHN98869.1"/>
    <property type="molecule type" value="Genomic_DNA"/>
</dbReference>
<organism evidence="2 3">
    <name type="scientific">Metarhizium album (strain ARSEF 1941)</name>
    <dbReference type="NCBI Taxonomy" id="1081103"/>
    <lineage>
        <taxon>Eukaryota</taxon>
        <taxon>Fungi</taxon>
        <taxon>Dikarya</taxon>
        <taxon>Ascomycota</taxon>
        <taxon>Pezizomycotina</taxon>
        <taxon>Sordariomycetes</taxon>
        <taxon>Hypocreomycetidae</taxon>
        <taxon>Hypocreales</taxon>
        <taxon>Clavicipitaceae</taxon>
        <taxon>Metarhizium</taxon>
    </lineage>
</organism>
<gene>
    <name evidence="2" type="ORF">MAM_03331</name>
</gene>
<evidence type="ECO:0000313" key="3">
    <source>
        <dbReference type="Proteomes" id="UP000030816"/>
    </source>
</evidence>
<dbReference type="OrthoDB" id="2992173at2759"/>
<reference evidence="2 3" key="1">
    <citation type="journal article" date="2014" name="Proc. Natl. Acad. Sci. U.S.A.">
        <title>Trajectory and genomic determinants of fungal-pathogen speciation and host adaptation.</title>
        <authorList>
            <person name="Hu X."/>
            <person name="Xiao G."/>
            <person name="Zheng P."/>
            <person name="Shang Y."/>
            <person name="Su Y."/>
            <person name="Zhang X."/>
            <person name="Liu X."/>
            <person name="Zhan S."/>
            <person name="St Leger R.J."/>
            <person name="Wang C."/>
        </authorList>
    </citation>
    <scope>NUCLEOTIDE SEQUENCE [LARGE SCALE GENOMIC DNA]</scope>
    <source>
        <strain evidence="2 3">ARSEF 1941</strain>
    </source>
</reference>
<proteinExistence type="predicted"/>
<feature type="region of interest" description="Disordered" evidence="1">
    <location>
        <begin position="641"/>
        <end position="670"/>
    </location>
</feature>
<protein>
    <submittedName>
        <fullName evidence="2">Uncharacterized protein</fullName>
    </submittedName>
</protein>
<keyword evidence="3" id="KW-1185">Reference proteome</keyword>
<evidence type="ECO:0000313" key="2">
    <source>
        <dbReference type="EMBL" id="KHN98869.1"/>
    </source>
</evidence>
<sequence>MADSNVLLVPIQLQAFSLNPAVCGTGDDDDKGARIIPITQPNYTFLRLDNFVVQSDVLNHADLHNAAPASRNSRMTDLGSRAFAPRRNRHGIYLHWILPQLYRSGVAATDSVTPERLSDERLRRGLPDRDVKVDPKAGEASTPEFLGPPTRWIVVRKLDMDSINPAAKSQFKEYQAWVIESDYLWALDDIPLSYDLEVDVSPYVVGVAGPGDENTIAQQAEVFIGRKTPLEEWSPPTDAQYADINVLRSGNQLFTDFQLHNTNVFSTLDNFEYKGPNQETCYLDAATASYYLFGWHSDSSSDPLWDTKERYTHEQRLDALFMTLADTGDPDVTGPWLKSTDPVRLCLHGAMYDVKWDHENKPASVPADDFSQGVLDQKVPALSVGTSPLDALMTYCSAREGSEKGVVKRLEEDLLAIESLLHARDDGVEGQREAKDTVYNWNFSRFKGGARFFFGGQDNKGQPTKPTDASIIALKELNQIQRILDACSRLADQWRWDMFSTWWKFVSTVSNKEDGDDKTKSDADAIARRLQDLTKCIADLEDQLKTTLSSADDVLTDAKTGTLDFYYSAKDPTLLVGGVDSGWPADFSKNVPVRLPVQTIPLSSPSSLPPALSSLISAIQAVLPVTAASQLLAEFYALQPSQQPPDAPTQGHACPHFHEKGTKEKPSRDNWGDQQPWFPLYVEWEVEYTHVPYEFWVLDEQTARLSANKMVRYGVDISDGPLWQKLRDPHDTRILSGRVLILPHPSFSLKSKVTQLISDTPPQILDQYLKECGLAQADLQELVDNIGSLSYLSCPLSGLTQGLLTLNMGTHVKPENKQLTDQGETTVAVKAAEFDAAGLTKERIELIMGNSSVTPFAAMTNFGNAAFCPFKPVTHGQMAFRKLNIIDKFGQAIVAIDPQPQPQNEPPPPLFPSISDFYEPQTVLQDGTLVANAVQPQNGSACEFIQLPPQINQPARLNADFIMPARSIDDGASRQSSYWRSATEWENPIWGWIVVNYADYGIQLFLQDGTFYGEVRIGGPGDALEEPKWSPFEPDQTISTADAQRLDAFILRLKNKDYLEGVWVMLTTALDNLPPAPDAYAQFLSCTIGKPLALVNMGWSLELAGPPLSNQSTRTGERSLYPERDLVDDEDLNGEHSYVFHVKLGDKEREYDGLVGYFDGYSEPERNEELDYDIISTYFTGENVNNPFDNLRVLTKDTYPTFKPYWLSPISPSDQSKIMDVDVFTDLHNAKLRPFGAIVDPFTAVHGYSSFLPAKALQLPTWTWQSAMESLIAFFHWGPMTLTSDVGSYSADDQLTIAKAKMRPARNVSIPGLGAGDEWNWLQPYDEGGQGQPSFNAMGIEKRGNLAAPGFQKAPYTATEGFLQLRRPAMQGTGDGAKI</sequence>
<dbReference type="STRING" id="1081103.A0A0B2WZ75"/>
<dbReference type="GeneID" id="63737786"/>
<comment type="caution">
    <text evidence="2">The sequence shown here is derived from an EMBL/GenBank/DDBJ whole genome shotgun (WGS) entry which is preliminary data.</text>
</comment>
<dbReference type="HOGENOM" id="CLU_006454_0_0_1"/>
<evidence type="ECO:0000256" key="1">
    <source>
        <dbReference type="SAM" id="MobiDB-lite"/>
    </source>
</evidence>
<dbReference type="Proteomes" id="UP000030816">
    <property type="component" value="Unassembled WGS sequence"/>
</dbReference>
<dbReference type="RefSeq" id="XP_040679935.1">
    <property type="nucleotide sequence ID" value="XM_040822130.1"/>
</dbReference>
<name>A0A0B2WZ75_METAS</name>